<dbReference type="OrthoDB" id="336415at2"/>
<evidence type="ECO:0000313" key="5">
    <source>
        <dbReference type="Proteomes" id="UP000180088"/>
    </source>
</evidence>
<organism evidence="4 5">
    <name type="scientific">Chromobacterium sphagni</name>
    <dbReference type="NCBI Taxonomy" id="1903179"/>
    <lineage>
        <taxon>Bacteria</taxon>
        <taxon>Pseudomonadati</taxon>
        <taxon>Pseudomonadota</taxon>
        <taxon>Betaproteobacteria</taxon>
        <taxon>Neisseriales</taxon>
        <taxon>Chromobacteriaceae</taxon>
        <taxon>Chromobacterium</taxon>
    </lineage>
</organism>
<dbReference type="InterPro" id="IPR050832">
    <property type="entry name" value="Bact_Acetyltransf"/>
</dbReference>
<protein>
    <recommendedName>
        <fullName evidence="3">N-acetyltransferase domain-containing protein</fullName>
    </recommendedName>
</protein>
<dbReference type="AlphaFoldDB" id="A0A1S1X546"/>
<dbReference type="Pfam" id="PF00583">
    <property type="entry name" value="Acetyltransf_1"/>
    <property type="match status" value="1"/>
</dbReference>
<reference evidence="4 5" key="1">
    <citation type="submission" date="2016-09" db="EMBL/GenBank/DDBJ databases">
        <title>Chromobacterium muskegensis sp. nov., an insecticidal bacterium isolated from Sphagnum bogs.</title>
        <authorList>
            <person name="Sparks M.E."/>
            <person name="Blackburn M.B."/>
            <person name="Gundersen-Rindal D.E."/>
            <person name="Mitchell A."/>
            <person name="Farrar R."/>
            <person name="Kuhar D."/>
        </authorList>
    </citation>
    <scope>NUCLEOTIDE SEQUENCE [LARGE SCALE GENOMIC DNA]</scope>
    <source>
        <strain evidence="4 5">37-2</strain>
    </source>
</reference>
<name>A0A1S1X546_9NEIS</name>
<dbReference type="SUPFAM" id="SSF55729">
    <property type="entry name" value="Acyl-CoA N-acyltransferases (Nat)"/>
    <property type="match status" value="1"/>
</dbReference>
<dbReference type="GO" id="GO:0016747">
    <property type="term" value="F:acyltransferase activity, transferring groups other than amino-acyl groups"/>
    <property type="evidence" value="ECO:0007669"/>
    <property type="project" value="InterPro"/>
</dbReference>
<evidence type="ECO:0000256" key="2">
    <source>
        <dbReference type="ARBA" id="ARBA00023315"/>
    </source>
</evidence>
<dbReference type="EMBL" id="MKCS01000001">
    <property type="protein sequence ID" value="OHX14565.1"/>
    <property type="molecule type" value="Genomic_DNA"/>
</dbReference>
<proteinExistence type="predicted"/>
<evidence type="ECO:0000313" key="4">
    <source>
        <dbReference type="EMBL" id="OHX14565.1"/>
    </source>
</evidence>
<dbReference type="Proteomes" id="UP000180088">
    <property type="component" value="Unassembled WGS sequence"/>
</dbReference>
<feature type="domain" description="N-acetyltransferase" evidence="3">
    <location>
        <begin position="9"/>
        <end position="169"/>
    </location>
</feature>
<dbReference type="PANTHER" id="PTHR43877">
    <property type="entry name" value="AMINOALKYLPHOSPHONATE N-ACETYLTRANSFERASE-RELATED-RELATED"/>
    <property type="match status" value="1"/>
</dbReference>
<dbReference type="Gene3D" id="3.40.630.30">
    <property type="match status" value="1"/>
</dbReference>
<dbReference type="CDD" id="cd04301">
    <property type="entry name" value="NAT_SF"/>
    <property type="match status" value="1"/>
</dbReference>
<dbReference type="STRING" id="1903179.BI347_14405"/>
<evidence type="ECO:0000259" key="3">
    <source>
        <dbReference type="PROSITE" id="PS51186"/>
    </source>
</evidence>
<evidence type="ECO:0000256" key="1">
    <source>
        <dbReference type="ARBA" id="ARBA00022679"/>
    </source>
</evidence>
<comment type="caution">
    <text evidence="4">The sequence shown here is derived from an EMBL/GenBank/DDBJ whole genome shotgun (WGS) entry which is preliminary data.</text>
</comment>
<sequence length="173" mass="19641">MPSPYTAPLSLRHLIPDDAAVFWRLTDSVARERRYLAYPEFSQAQSAAYVSRQLEQNAPHLLLLDGDQVVGWCDIQPHASPFYRHGGVLGIGLLPSHRGMGLGGWLLENTLEVARQRGYRRVELTVHADNLRAQRLYQRHGFKLEGRKQNAICLDGHFQDVLQMARWLADNAS</sequence>
<keyword evidence="1" id="KW-0808">Transferase</keyword>
<dbReference type="RefSeq" id="WP_071116163.1">
    <property type="nucleotide sequence ID" value="NZ_MKCS01000001.1"/>
</dbReference>
<dbReference type="InterPro" id="IPR000182">
    <property type="entry name" value="GNAT_dom"/>
</dbReference>
<accession>A0A1S1X546</accession>
<gene>
    <name evidence="4" type="ORF">BI347_14405</name>
</gene>
<keyword evidence="2" id="KW-0012">Acyltransferase</keyword>
<dbReference type="InterPro" id="IPR016181">
    <property type="entry name" value="Acyl_CoA_acyltransferase"/>
</dbReference>
<dbReference type="PROSITE" id="PS51186">
    <property type="entry name" value="GNAT"/>
    <property type="match status" value="1"/>
</dbReference>